<name>G5JP75_STRCG</name>
<organism evidence="1 2">
    <name type="scientific">Streptococcus criceti HS-6</name>
    <dbReference type="NCBI Taxonomy" id="873449"/>
    <lineage>
        <taxon>Bacteria</taxon>
        <taxon>Bacillati</taxon>
        <taxon>Bacillota</taxon>
        <taxon>Bacilli</taxon>
        <taxon>Lactobacillales</taxon>
        <taxon>Streptococcaceae</taxon>
        <taxon>Streptococcus</taxon>
    </lineage>
</organism>
<accession>G5JP75</accession>
<proteinExistence type="predicted"/>
<reference evidence="1" key="1">
    <citation type="submission" date="2011-07" db="EMBL/GenBank/DDBJ databases">
        <authorList>
            <person name="Stanhope M.J."/>
            <person name="Durkin A.S."/>
            <person name="Hostetler J."/>
            <person name="Kim M."/>
            <person name="Radune D."/>
            <person name="Singh I."/>
            <person name="Town C.D."/>
        </authorList>
    </citation>
    <scope>NUCLEOTIDE SEQUENCE [LARGE SCALE GENOMIC DNA]</scope>
    <source>
        <strain evidence="1">HS-6</strain>
    </source>
</reference>
<dbReference type="Proteomes" id="UP000004322">
    <property type="component" value="Unassembled WGS sequence"/>
</dbReference>
<dbReference type="EMBL" id="AEUV02000002">
    <property type="protein sequence ID" value="EHI73676.1"/>
    <property type="molecule type" value="Genomic_DNA"/>
</dbReference>
<sequence length="40" mass="4434">MAYLNSIGCQIIRLSIAKIGDETVHQIILFFNLDGVEIKG</sequence>
<evidence type="ECO:0000313" key="1">
    <source>
        <dbReference type="EMBL" id="EHI73676.1"/>
    </source>
</evidence>
<dbReference type="AlphaFoldDB" id="G5JP75"/>
<evidence type="ECO:0000313" key="2">
    <source>
        <dbReference type="Proteomes" id="UP000004322"/>
    </source>
</evidence>
<keyword evidence="2" id="KW-1185">Reference proteome</keyword>
<protein>
    <submittedName>
        <fullName evidence="1">Uncharacterized protein</fullName>
    </submittedName>
</protein>
<comment type="caution">
    <text evidence="1">The sequence shown here is derived from an EMBL/GenBank/DDBJ whole genome shotgun (WGS) entry which is preliminary data.</text>
</comment>
<gene>
    <name evidence="1" type="ORF">STRCR_0310</name>
</gene>